<dbReference type="EMBL" id="CAJPWZ010001064">
    <property type="protein sequence ID" value="CAG2206902.1"/>
    <property type="molecule type" value="Genomic_DNA"/>
</dbReference>
<evidence type="ECO:0000313" key="6">
    <source>
        <dbReference type="Proteomes" id="UP000683360"/>
    </source>
</evidence>
<dbReference type="PRINTS" id="PR00007">
    <property type="entry name" value="COMPLEMNTC1Q"/>
</dbReference>
<dbReference type="PANTHER" id="PTHR15427">
    <property type="entry name" value="EMILIN ELASTIN MICROFIBRIL INTERFACE-LOCATED PROTEIN ELASTIN MICROFIBRIL INTERFACER"/>
    <property type="match status" value="1"/>
</dbReference>
<dbReference type="PROSITE" id="PS50871">
    <property type="entry name" value="C1Q"/>
    <property type="match status" value="1"/>
</dbReference>
<evidence type="ECO:0000256" key="1">
    <source>
        <dbReference type="ARBA" id="ARBA00004613"/>
    </source>
</evidence>
<keyword evidence="2" id="KW-0964">Secreted</keyword>
<feature type="domain" description="C1q" evidence="4">
    <location>
        <begin position="56"/>
        <end position="191"/>
    </location>
</feature>
<reference evidence="5" key="1">
    <citation type="submission" date="2021-03" db="EMBL/GenBank/DDBJ databases">
        <authorList>
            <person name="Bekaert M."/>
        </authorList>
    </citation>
    <scope>NUCLEOTIDE SEQUENCE</scope>
</reference>
<evidence type="ECO:0000256" key="2">
    <source>
        <dbReference type="ARBA" id="ARBA00022525"/>
    </source>
</evidence>
<dbReference type="InterPro" id="IPR008983">
    <property type="entry name" value="Tumour_necrosis_fac-like_dom"/>
</dbReference>
<evidence type="ECO:0000313" key="5">
    <source>
        <dbReference type="EMBL" id="CAG2206902.1"/>
    </source>
</evidence>
<dbReference type="GO" id="GO:0005576">
    <property type="term" value="C:extracellular region"/>
    <property type="evidence" value="ECO:0007669"/>
    <property type="project" value="UniProtKB-SubCell"/>
</dbReference>
<protein>
    <submittedName>
        <fullName evidence="5">COL8A</fullName>
    </submittedName>
</protein>
<dbReference type="InterPro" id="IPR050392">
    <property type="entry name" value="Collagen/C1q_domain"/>
</dbReference>
<evidence type="ECO:0000259" key="4">
    <source>
        <dbReference type="PROSITE" id="PS50871"/>
    </source>
</evidence>
<dbReference type="Proteomes" id="UP000683360">
    <property type="component" value="Unassembled WGS sequence"/>
</dbReference>
<dbReference type="PANTHER" id="PTHR15427:SF50">
    <property type="entry name" value="COMPLEMENT C1Q TUMOR NECROSIS FACTOR-RELATED PROTEIN 2-LIKE"/>
    <property type="match status" value="1"/>
</dbReference>
<dbReference type="Pfam" id="PF00386">
    <property type="entry name" value="C1q"/>
    <property type="match status" value="1"/>
</dbReference>
<dbReference type="OrthoDB" id="6116908at2759"/>
<proteinExistence type="predicted"/>
<feature type="chain" id="PRO_5035801174" evidence="3">
    <location>
        <begin position="20"/>
        <end position="191"/>
    </location>
</feature>
<gene>
    <name evidence="5" type="ORF">MEDL_21186</name>
</gene>
<dbReference type="SUPFAM" id="SSF49842">
    <property type="entry name" value="TNF-like"/>
    <property type="match status" value="1"/>
</dbReference>
<dbReference type="AlphaFoldDB" id="A0A8S3RC39"/>
<dbReference type="SMART" id="SM00110">
    <property type="entry name" value="C1Q"/>
    <property type="match status" value="1"/>
</dbReference>
<dbReference type="InterPro" id="IPR001073">
    <property type="entry name" value="C1q_dom"/>
</dbReference>
<sequence length="191" mass="21600">MHIIPLLSFILLSLPGHMCVVNSSCSSKLDSLFDDLIRIIRKLRGTGHVEQGIDLMQKDIPAFTAYLDFVQYVPSNVIVKFNKVWTNNLNGYDVNTGIFTAPMQGLYHFSAVFMSEMGKTLYLHLWHNKKMTAGSYTKGDGHKTGTFDVVLTLKKGDRIYIRCKGGHYSHDSQRIFSDGDNYSTFSGYRIS</sequence>
<organism evidence="5 6">
    <name type="scientific">Mytilus edulis</name>
    <name type="common">Blue mussel</name>
    <dbReference type="NCBI Taxonomy" id="6550"/>
    <lineage>
        <taxon>Eukaryota</taxon>
        <taxon>Metazoa</taxon>
        <taxon>Spiralia</taxon>
        <taxon>Lophotrochozoa</taxon>
        <taxon>Mollusca</taxon>
        <taxon>Bivalvia</taxon>
        <taxon>Autobranchia</taxon>
        <taxon>Pteriomorphia</taxon>
        <taxon>Mytilida</taxon>
        <taxon>Mytiloidea</taxon>
        <taxon>Mytilidae</taxon>
        <taxon>Mytilinae</taxon>
        <taxon>Mytilus</taxon>
    </lineage>
</organism>
<feature type="signal peptide" evidence="3">
    <location>
        <begin position="1"/>
        <end position="19"/>
    </location>
</feature>
<evidence type="ECO:0000256" key="3">
    <source>
        <dbReference type="SAM" id="SignalP"/>
    </source>
</evidence>
<keyword evidence="6" id="KW-1185">Reference proteome</keyword>
<accession>A0A8S3RC39</accession>
<dbReference type="Gene3D" id="2.60.120.40">
    <property type="match status" value="1"/>
</dbReference>
<comment type="caution">
    <text evidence="5">The sequence shown here is derived from an EMBL/GenBank/DDBJ whole genome shotgun (WGS) entry which is preliminary data.</text>
</comment>
<name>A0A8S3RC39_MYTED</name>
<keyword evidence="3" id="KW-0732">Signal</keyword>
<comment type="subcellular location">
    <subcellularLocation>
        <location evidence="1">Secreted</location>
    </subcellularLocation>
</comment>